<dbReference type="InterPro" id="IPR018788">
    <property type="entry name" value="Proteasome_assmbl_chp_3"/>
</dbReference>
<evidence type="ECO:0000313" key="1">
    <source>
        <dbReference type="EMBL" id="KYR01656.1"/>
    </source>
</evidence>
<reference evidence="1 2" key="1">
    <citation type="submission" date="2015-12" db="EMBL/GenBank/DDBJ databases">
        <title>Dictyostelia acquired genes for synthesis and detection of signals that induce cell-type specialization by lateral gene transfer from prokaryotes.</title>
        <authorList>
            <person name="Gloeckner G."/>
            <person name="Schaap P."/>
        </authorList>
    </citation>
    <scope>NUCLEOTIDE SEQUENCE [LARGE SCALE GENOMIC DNA]</scope>
    <source>
        <strain evidence="1 2">TK</strain>
    </source>
</reference>
<accession>A0A152A5Z3</accession>
<dbReference type="STRING" id="361077.A0A152A5Z3"/>
<dbReference type="OMA" id="QKFNTWI"/>
<proteinExistence type="predicted"/>
<dbReference type="Gene3D" id="3.30.230.90">
    <property type="match status" value="1"/>
</dbReference>
<dbReference type="PANTHER" id="PTHR31051">
    <property type="entry name" value="PROTEASOME ASSEMBLY CHAPERONE 3"/>
    <property type="match status" value="1"/>
</dbReference>
<keyword evidence="1" id="KW-0647">Proteasome</keyword>
<evidence type="ECO:0000313" key="2">
    <source>
        <dbReference type="Proteomes" id="UP000076078"/>
    </source>
</evidence>
<dbReference type="Proteomes" id="UP000076078">
    <property type="component" value="Unassembled WGS sequence"/>
</dbReference>
<dbReference type="OrthoDB" id="5839at2759"/>
<dbReference type="AlphaFoldDB" id="A0A152A5Z3"/>
<dbReference type="InParanoid" id="A0A152A5Z3"/>
<dbReference type="InterPro" id="IPR053720">
    <property type="entry name" value="Psm_Assembly_Chaperone"/>
</dbReference>
<dbReference type="GO" id="GO:0000502">
    <property type="term" value="C:proteasome complex"/>
    <property type="evidence" value="ECO:0007669"/>
    <property type="project" value="UniProtKB-KW"/>
</dbReference>
<comment type="caution">
    <text evidence="1">The sequence shown here is derived from an EMBL/GenBank/DDBJ whole genome shotgun (WGS) entry which is preliminary data.</text>
</comment>
<dbReference type="PANTHER" id="PTHR31051:SF1">
    <property type="entry name" value="PROTEASOME ASSEMBLY CHAPERONE 3"/>
    <property type="match status" value="1"/>
</dbReference>
<dbReference type="GO" id="GO:0043248">
    <property type="term" value="P:proteasome assembly"/>
    <property type="evidence" value="ECO:0007669"/>
    <property type="project" value="InterPro"/>
</dbReference>
<keyword evidence="2" id="KW-1185">Reference proteome</keyword>
<name>A0A152A5Z3_TIELA</name>
<dbReference type="EMBL" id="LODT01000006">
    <property type="protein sequence ID" value="KYR01656.1"/>
    <property type="molecule type" value="Genomic_DNA"/>
</dbReference>
<sequence length="144" mass="16671">MSLSEDAINISNQLEDLKLQNNRIEKNFPVKTKNISKLINNIQTDIVISSFSNQIFITISQNQKFNTWIQGYKQESTFSDEPCYTVETLLGNNQDQLLMIYARQLIENIGQSSNKTLLLSISIQDKSKDTFKIIMQTLFENKVW</sequence>
<dbReference type="Pfam" id="PF10178">
    <property type="entry name" value="PAC3"/>
    <property type="match status" value="1"/>
</dbReference>
<gene>
    <name evidence="1" type="ORF">DLAC_01658</name>
</gene>
<protein>
    <submittedName>
        <fullName evidence="1">Proteasome assembly chaperone 3</fullName>
    </submittedName>
</protein>
<organism evidence="1 2">
    <name type="scientific">Tieghemostelium lacteum</name>
    <name type="common">Slime mold</name>
    <name type="synonym">Dictyostelium lacteum</name>
    <dbReference type="NCBI Taxonomy" id="361077"/>
    <lineage>
        <taxon>Eukaryota</taxon>
        <taxon>Amoebozoa</taxon>
        <taxon>Evosea</taxon>
        <taxon>Eumycetozoa</taxon>
        <taxon>Dictyostelia</taxon>
        <taxon>Dictyosteliales</taxon>
        <taxon>Raperosteliaceae</taxon>
        <taxon>Tieghemostelium</taxon>
    </lineage>
</organism>